<dbReference type="Pfam" id="PF04389">
    <property type="entry name" value="Peptidase_M28"/>
    <property type="match status" value="1"/>
</dbReference>
<sequence length="416" mass="46591">MRPFARWFLWLLPLSMTARGQPMERVHATIDTLTSPALHGRGYVNEGQRHAAEWIAGEYQRAGLMPLGETYFQSFALDINTFPGEVALELDGEALEVGEEFIVAPASRGGIGKGKLLRLTSADFTEEARRRAWMRRDLRKRIVLYDPITLARDDAAARQKLQEAQALIELVPQKLTASLAPVQAIPPTFQVLKSEIDTTARRARFRLDAALQHQYAAQNVIGYLPGRSRPDSCLVISAHYDHLGQLGRDVYFPGANDNASGVSMLLELAHYFAQHPQKYTLVFMAFGAEEAGLIGSRYYTEHPLFPLSQIRFLLNLDLLGTGDEGMMVVNATEFPNEFARLEQLNARHAYLPKVGQRGKAANSDHYFFTERGVPAFFVYTLGGIAAYHDVHDRAATLPLTRYTDVFQLLTSFLEGF</sequence>
<dbReference type="GO" id="GO:0006508">
    <property type="term" value="P:proteolysis"/>
    <property type="evidence" value="ECO:0007669"/>
    <property type="project" value="InterPro"/>
</dbReference>
<feature type="domain" description="Peptidase M28" evidence="1">
    <location>
        <begin position="219"/>
        <end position="409"/>
    </location>
</feature>
<dbReference type="EMBL" id="FNFO01000003">
    <property type="protein sequence ID" value="SDK66494.1"/>
    <property type="molecule type" value="Genomic_DNA"/>
</dbReference>
<reference evidence="2 3" key="1">
    <citation type="submission" date="2016-10" db="EMBL/GenBank/DDBJ databases">
        <authorList>
            <person name="de Groot N.N."/>
        </authorList>
    </citation>
    <scope>NUCLEOTIDE SEQUENCE [LARGE SCALE GENOMIC DNA]</scope>
    <source>
        <strain evidence="2 3">DSM 25186</strain>
    </source>
</reference>
<keyword evidence="3" id="KW-1185">Reference proteome</keyword>
<dbReference type="PANTHER" id="PTHR12147">
    <property type="entry name" value="METALLOPEPTIDASE M28 FAMILY MEMBER"/>
    <property type="match status" value="1"/>
</dbReference>
<dbReference type="AlphaFoldDB" id="A0A1G9DRN5"/>
<dbReference type="Gene3D" id="3.40.630.10">
    <property type="entry name" value="Zn peptidases"/>
    <property type="match status" value="1"/>
</dbReference>
<evidence type="ECO:0000313" key="3">
    <source>
        <dbReference type="Proteomes" id="UP000198510"/>
    </source>
</evidence>
<dbReference type="Proteomes" id="UP000198510">
    <property type="component" value="Unassembled WGS sequence"/>
</dbReference>
<name>A0A1G9DRN5_9BACT</name>
<protein>
    <submittedName>
        <fullName evidence="2">Peptidase family M28</fullName>
    </submittedName>
</protein>
<proteinExistence type="predicted"/>
<dbReference type="SUPFAM" id="SSF53187">
    <property type="entry name" value="Zn-dependent exopeptidases"/>
    <property type="match status" value="1"/>
</dbReference>
<dbReference type="Gene3D" id="3.50.30.30">
    <property type="match status" value="1"/>
</dbReference>
<evidence type="ECO:0000313" key="2">
    <source>
        <dbReference type="EMBL" id="SDK66494.1"/>
    </source>
</evidence>
<gene>
    <name evidence="2" type="ORF">SAMN05421823_103227</name>
</gene>
<evidence type="ECO:0000259" key="1">
    <source>
        <dbReference type="Pfam" id="PF04389"/>
    </source>
</evidence>
<dbReference type="GO" id="GO:0008235">
    <property type="term" value="F:metalloexopeptidase activity"/>
    <property type="evidence" value="ECO:0007669"/>
    <property type="project" value="InterPro"/>
</dbReference>
<dbReference type="STRING" id="1075417.SAMN05421823_103227"/>
<organism evidence="2 3">
    <name type="scientific">Catalinimonas alkaloidigena</name>
    <dbReference type="NCBI Taxonomy" id="1075417"/>
    <lineage>
        <taxon>Bacteria</taxon>
        <taxon>Pseudomonadati</taxon>
        <taxon>Bacteroidota</taxon>
        <taxon>Cytophagia</taxon>
        <taxon>Cytophagales</taxon>
        <taxon>Catalimonadaceae</taxon>
        <taxon>Catalinimonas</taxon>
    </lineage>
</organism>
<dbReference type="RefSeq" id="WP_218127039.1">
    <property type="nucleotide sequence ID" value="NZ_FNFO01000003.1"/>
</dbReference>
<dbReference type="InterPro" id="IPR045175">
    <property type="entry name" value="M28_fam"/>
</dbReference>
<accession>A0A1G9DRN5</accession>
<dbReference type="InterPro" id="IPR007484">
    <property type="entry name" value="Peptidase_M28"/>
</dbReference>
<dbReference type="PANTHER" id="PTHR12147:SF26">
    <property type="entry name" value="PEPTIDASE M28 DOMAIN-CONTAINING PROTEIN"/>
    <property type="match status" value="1"/>
</dbReference>